<dbReference type="GO" id="GO:0000160">
    <property type="term" value="P:phosphorelay signal transduction system"/>
    <property type="evidence" value="ECO:0007669"/>
    <property type="project" value="InterPro"/>
</dbReference>
<evidence type="ECO:0000313" key="5">
    <source>
        <dbReference type="EMBL" id="MST97355.1"/>
    </source>
</evidence>
<protein>
    <submittedName>
        <fullName evidence="5">SpoIIE family protein phosphatase</fullName>
    </submittedName>
</protein>
<dbReference type="SMART" id="SM00448">
    <property type="entry name" value="REC"/>
    <property type="match status" value="1"/>
</dbReference>
<dbReference type="SMART" id="SM00331">
    <property type="entry name" value="PP2C_SIG"/>
    <property type="match status" value="1"/>
</dbReference>
<dbReference type="Pfam" id="PF07228">
    <property type="entry name" value="SpoIIE"/>
    <property type="match status" value="1"/>
</dbReference>
<dbReference type="Gene3D" id="3.60.40.10">
    <property type="entry name" value="PPM-type phosphatase domain"/>
    <property type="match status" value="1"/>
</dbReference>
<evidence type="ECO:0000313" key="6">
    <source>
        <dbReference type="Proteomes" id="UP000435649"/>
    </source>
</evidence>
<dbReference type="EMBL" id="VUNS01000009">
    <property type="protein sequence ID" value="MST97355.1"/>
    <property type="molecule type" value="Genomic_DNA"/>
</dbReference>
<gene>
    <name evidence="5" type="ORF">FYJ85_09905</name>
</gene>
<dbReference type="SUPFAM" id="SSF52172">
    <property type="entry name" value="CheY-like"/>
    <property type="match status" value="1"/>
</dbReference>
<evidence type="ECO:0000256" key="2">
    <source>
        <dbReference type="PROSITE-ProRule" id="PRU00169"/>
    </source>
</evidence>
<evidence type="ECO:0000256" key="3">
    <source>
        <dbReference type="SAM" id="Coils"/>
    </source>
</evidence>
<dbReference type="InterPro" id="IPR001932">
    <property type="entry name" value="PPM-type_phosphatase-like_dom"/>
</dbReference>
<dbReference type="InterPro" id="IPR011006">
    <property type="entry name" value="CheY-like_superfamily"/>
</dbReference>
<accession>A0A844G385</accession>
<dbReference type="Pfam" id="PF00072">
    <property type="entry name" value="Response_reg"/>
    <property type="match status" value="1"/>
</dbReference>
<evidence type="ECO:0000259" key="4">
    <source>
        <dbReference type="PROSITE" id="PS50110"/>
    </source>
</evidence>
<dbReference type="CDD" id="cd16936">
    <property type="entry name" value="HATPase_RsbW-like"/>
    <property type="match status" value="1"/>
</dbReference>
<dbReference type="InterPro" id="IPR036890">
    <property type="entry name" value="HATPase_C_sf"/>
</dbReference>
<dbReference type="Gene3D" id="3.30.565.10">
    <property type="entry name" value="Histidine kinase-like ATPase, C-terminal domain"/>
    <property type="match status" value="1"/>
</dbReference>
<keyword evidence="2" id="KW-0597">Phosphoprotein</keyword>
<feature type="coiled-coil region" evidence="3">
    <location>
        <begin position="117"/>
        <end position="146"/>
    </location>
</feature>
<dbReference type="Pfam" id="PF13581">
    <property type="entry name" value="HATPase_c_2"/>
    <property type="match status" value="1"/>
</dbReference>
<dbReference type="PROSITE" id="PS50110">
    <property type="entry name" value="RESPONSE_REGULATORY"/>
    <property type="match status" value="1"/>
</dbReference>
<dbReference type="PANTHER" id="PTHR43156:SF9">
    <property type="entry name" value="HAMP DOMAIN-CONTAINING PROTEIN"/>
    <property type="match status" value="1"/>
</dbReference>
<dbReference type="InterPro" id="IPR001789">
    <property type="entry name" value="Sig_transdc_resp-reg_receiver"/>
</dbReference>
<evidence type="ECO:0000256" key="1">
    <source>
        <dbReference type="ARBA" id="ARBA00022801"/>
    </source>
</evidence>
<dbReference type="AlphaFoldDB" id="A0A844G385"/>
<feature type="modified residue" description="4-aspartylphosphate" evidence="2">
    <location>
        <position position="56"/>
    </location>
</feature>
<comment type="caution">
    <text evidence="5">The sequence shown here is derived from an EMBL/GenBank/DDBJ whole genome shotgun (WGS) entry which is preliminary data.</text>
</comment>
<dbReference type="GO" id="GO:0016791">
    <property type="term" value="F:phosphatase activity"/>
    <property type="evidence" value="ECO:0007669"/>
    <property type="project" value="TreeGrafter"/>
</dbReference>
<organism evidence="5 6">
    <name type="scientific">Victivallis lenta</name>
    <dbReference type="NCBI Taxonomy" id="2606640"/>
    <lineage>
        <taxon>Bacteria</taxon>
        <taxon>Pseudomonadati</taxon>
        <taxon>Lentisphaerota</taxon>
        <taxon>Lentisphaeria</taxon>
        <taxon>Victivallales</taxon>
        <taxon>Victivallaceae</taxon>
        <taxon>Victivallis</taxon>
    </lineage>
</organism>
<keyword evidence="1" id="KW-0378">Hydrolase</keyword>
<dbReference type="InterPro" id="IPR052016">
    <property type="entry name" value="Bact_Sigma-Reg"/>
</dbReference>
<keyword evidence="3" id="KW-0175">Coiled coil</keyword>
<keyword evidence="6" id="KW-1185">Reference proteome</keyword>
<name>A0A844G385_9BACT</name>
<feature type="domain" description="Response regulatory" evidence="4">
    <location>
        <begin position="7"/>
        <end position="124"/>
    </location>
</feature>
<dbReference type="InterPro" id="IPR036457">
    <property type="entry name" value="PPM-type-like_dom_sf"/>
</dbReference>
<dbReference type="PANTHER" id="PTHR43156">
    <property type="entry name" value="STAGE II SPORULATION PROTEIN E-RELATED"/>
    <property type="match status" value="1"/>
</dbReference>
<proteinExistence type="predicted"/>
<dbReference type="RefSeq" id="WP_154418247.1">
    <property type="nucleotide sequence ID" value="NZ_VUNS01000009.1"/>
</dbReference>
<dbReference type="InterPro" id="IPR003594">
    <property type="entry name" value="HATPase_dom"/>
</dbReference>
<dbReference type="Gene3D" id="3.40.50.2300">
    <property type="match status" value="1"/>
</dbReference>
<reference evidence="5 6" key="1">
    <citation type="submission" date="2019-08" db="EMBL/GenBank/DDBJ databases">
        <title>In-depth cultivation of the pig gut microbiome towards novel bacterial diversity and tailored functional studies.</title>
        <authorList>
            <person name="Wylensek D."/>
            <person name="Hitch T.C.A."/>
            <person name="Clavel T."/>
        </authorList>
    </citation>
    <scope>NUCLEOTIDE SEQUENCE [LARGE SCALE GENOMIC DNA]</scope>
    <source>
        <strain evidence="5 6">BBE-744-WT-12</strain>
    </source>
</reference>
<sequence>MSDRKYNVLVLDDEKFILLTVSACLKNGPFQVTTADHAEQALDAFKQKRFDAVLSDIMMDSVDGFKFRDMIRNYNKRIPIIFLTSLMDDIDNSLINQIMKDSYSYYLNKNFTRTSLLEKLDQVVRAYQAQNEISQLEKKIESDLELAAQVQTAMLPPWIRFTECYEFSFIYRPLFKISGDLFEWIPIDPQSCLCVFGDISGHGIHSALTMTAVQSILKQMITIHAPDELRPDRILRQLNDFFCEKLNMCSYMTCLIGIWNFRDNRLIYHNAGHPDLLCFHAGNGEWFDPNPRKRGSLPVGMLREADYLESNNVELEFADDTVFLAHSDGLWDIGTHPNDQAGVDVKTFQQLASAAVKDNYVVEIPFRLSGALEQIGYDTPMDDYSLFALKKLSSEVGRTIFLRQIPPDMASIDRATQEAAEFIEKQLHSEELAGRVEIQLSEFLVNIFKHGLGNYKKATDVIAVLIRGVEEGVNVTVLDRGRFWENGDEDSTEEVDQLLAELSRKKAESGRGIPLIRKLSPQISRRHLCGLNETIFTVKYENAEGREERDR</sequence>
<dbReference type="Proteomes" id="UP000435649">
    <property type="component" value="Unassembled WGS sequence"/>
</dbReference>